<protein>
    <recommendedName>
        <fullName evidence="5">Translation initiation factor</fullName>
    </recommendedName>
</protein>
<dbReference type="OrthoDB" id="4373871at2"/>
<dbReference type="Proteomes" id="UP000035088">
    <property type="component" value="Unassembled WGS sequence"/>
</dbReference>
<feature type="compositionally biased region" description="Low complexity" evidence="2">
    <location>
        <begin position="128"/>
        <end position="146"/>
    </location>
</feature>
<proteinExistence type="predicted"/>
<organism evidence="3 4">
    <name type="scientific">Gordonia araii NBRC 100433</name>
    <dbReference type="NCBI Taxonomy" id="1073574"/>
    <lineage>
        <taxon>Bacteria</taxon>
        <taxon>Bacillati</taxon>
        <taxon>Actinomycetota</taxon>
        <taxon>Actinomycetes</taxon>
        <taxon>Mycobacteriales</taxon>
        <taxon>Gordoniaceae</taxon>
        <taxon>Gordonia</taxon>
    </lineage>
</organism>
<evidence type="ECO:0008006" key="5">
    <source>
        <dbReference type="Google" id="ProtNLM"/>
    </source>
</evidence>
<dbReference type="EMBL" id="BAEE01000090">
    <property type="protein sequence ID" value="GAB11875.1"/>
    <property type="molecule type" value="Genomic_DNA"/>
</dbReference>
<reference evidence="3 4" key="1">
    <citation type="submission" date="2011-11" db="EMBL/GenBank/DDBJ databases">
        <title>Whole genome shotgun sequence of Gordonia araii NBRC 100433.</title>
        <authorList>
            <person name="Yoshida Y."/>
            <person name="Hosoyama A."/>
            <person name="Tsuchikane K."/>
            <person name="Katsumata H."/>
            <person name="Yamazaki S."/>
            <person name="Fujita N."/>
        </authorList>
    </citation>
    <scope>NUCLEOTIDE SEQUENCE [LARGE SCALE GENOMIC DNA]</scope>
    <source>
        <strain evidence="3 4">NBRC 100433</strain>
    </source>
</reference>
<accession>G7H7Q0</accession>
<dbReference type="InterPro" id="IPR046282">
    <property type="entry name" value="DUF6319"/>
</dbReference>
<keyword evidence="4" id="KW-1185">Reference proteome</keyword>
<sequence>MPPRRSPAADSLTPADLAALTEALASGKRATVYLREGTPSLGLDAGASARVVSVSGSTVTIRPRGVDDELPYEADELVRTKPKPPKPKATTPTVPTNSPTVPTNSPTVPTNSPSGPRPKPAEAKRSGTKTGTTATTSSTKPSTRTKAAPKRAPKSVTVTIHGSADNEWWVSVARGGRKPGQSRSVTPDAVEGALGELDDYAALTAAKSILDAAREAAERRVEELSRELAAAQEALDALTPK</sequence>
<evidence type="ECO:0000256" key="2">
    <source>
        <dbReference type="SAM" id="MobiDB-lite"/>
    </source>
</evidence>
<dbReference type="AlphaFoldDB" id="G7H7Q0"/>
<evidence type="ECO:0000256" key="1">
    <source>
        <dbReference type="SAM" id="Coils"/>
    </source>
</evidence>
<dbReference type="STRING" id="1073574.GOARA_090_00070"/>
<name>G7H7Q0_9ACTN</name>
<dbReference type="RefSeq" id="WP_007323949.1">
    <property type="nucleotide sequence ID" value="NZ_BAEE01000090.1"/>
</dbReference>
<evidence type="ECO:0000313" key="4">
    <source>
        <dbReference type="Proteomes" id="UP000035088"/>
    </source>
</evidence>
<keyword evidence="1" id="KW-0175">Coiled coil</keyword>
<feature type="compositionally biased region" description="Low complexity" evidence="2">
    <location>
        <begin position="88"/>
        <end position="114"/>
    </location>
</feature>
<evidence type="ECO:0000313" key="3">
    <source>
        <dbReference type="EMBL" id="GAB11875.1"/>
    </source>
</evidence>
<dbReference type="Pfam" id="PF19844">
    <property type="entry name" value="DUF6319"/>
    <property type="match status" value="1"/>
</dbReference>
<comment type="caution">
    <text evidence="3">The sequence shown here is derived from an EMBL/GenBank/DDBJ whole genome shotgun (WGS) entry which is preliminary data.</text>
</comment>
<feature type="region of interest" description="Disordered" evidence="2">
    <location>
        <begin position="62"/>
        <end position="157"/>
    </location>
</feature>
<feature type="coiled-coil region" evidence="1">
    <location>
        <begin position="207"/>
        <end position="241"/>
    </location>
</feature>
<gene>
    <name evidence="3" type="ORF">GOARA_090_00070</name>
</gene>